<dbReference type="PANTHER" id="PTHR12994:SF17">
    <property type="entry name" value="LD30995P"/>
    <property type="match status" value="1"/>
</dbReference>
<evidence type="ECO:0000313" key="2">
    <source>
        <dbReference type="EMBL" id="QCT70508.1"/>
    </source>
</evidence>
<dbReference type="EMBL" id="CP029487">
    <property type="protein sequence ID" value="QCT70508.1"/>
    <property type="molecule type" value="Genomic_DNA"/>
</dbReference>
<accession>A0A4P9C4Z2</accession>
<comment type="catalytic activity">
    <reaction evidence="1">
        <text>an L-aminoacyl-L-amino acid + H2O = 2 an L-alpha-amino acid</text>
        <dbReference type="Rhea" id="RHEA:48940"/>
        <dbReference type="ChEBI" id="CHEBI:15377"/>
        <dbReference type="ChEBI" id="CHEBI:59869"/>
        <dbReference type="ChEBI" id="CHEBI:77460"/>
    </reaction>
</comment>
<dbReference type="InterPro" id="IPR005322">
    <property type="entry name" value="Peptidase_C69"/>
</dbReference>
<proteinExistence type="inferred from homology"/>
<comment type="similarity">
    <text evidence="1">Belongs to the peptidase C69 family.</text>
</comment>
<evidence type="ECO:0000256" key="1">
    <source>
        <dbReference type="RuleBase" id="RU364089"/>
    </source>
</evidence>
<organism evidence="2 3">
    <name type="scientific">Eubacterium maltosivorans</name>
    <dbReference type="NCBI Taxonomy" id="2041044"/>
    <lineage>
        <taxon>Bacteria</taxon>
        <taxon>Bacillati</taxon>
        <taxon>Bacillota</taxon>
        <taxon>Clostridia</taxon>
        <taxon>Eubacteriales</taxon>
        <taxon>Eubacteriaceae</taxon>
        <taxon>Eubacterium</taxon>
    </lineage>
</organism>
<gene>
    <name evidence="2" type="ORF">CPZ25_003950</name>
</gene>
<dbReference type="GO" id="GO:0006508">
    <property type="term" value="P:proteolysis"/>
    <property type="evidence" value="ECO:0007669"/>
    <property type="project" value="UniProtKB-KW"/>
</dbReference>
<dbReference type="AlphaFoldDB" id="A0A4P9C4Z2"/>
<dbReference type="GO" id="GO:0016805">
    <property type="term" value="F:dipeptidase activity"/>
    <property type="evidence" value="ECO:0007669"/>
    <property type="project" value="UniProtKB-KW"/>
</dbReference>
<name>A0A4P9C4Z2_EUBML</name>
<dbReference type="Gene3D" id="3.60.60.10">
    <property type="entry name" value="Penicillin V Acylase, Chain A"/>
    <property type="match status" value="1"/>
</dbReference>
<dbReference type="RefSeq" id="WP_096919813.1">
    <property type="nucleotide sequence ID" value="NZ_CP029487.1"/>
</dbReference>
<keyword evidence="1" id="KW-0378">Hydrolase</keyword>
<keyword evidence="1" id="KW-0224">Dipeptidase</keyword>
<sequence>MCDTFVALSDVSALNSVILAKNSDRPAFDCQPMAYHEAKTFGSGEKLQLAYVAIDQAGERYRTFGSSPYWCWGYEEGMNEFGVTIGNEAVYTKDLTENTESEEAGKPVDKGILGMELIRLGLERSKSAEEALNIMTKLVEEYGQWGSGVPMSDTVSGSYNNSYIIADKKEAYILETAGNRWAVRKVEKGYAAISNEVSIRTDMTSGCSDLIDHAIEKGWWPEEKRDAFDFAKAYINQNNPRQVSHIRVQRARQLLSQAAGRDEKIDVVDIKRILRDHYEDTFLEGPYFNASSPDFLTICMHDSQAGFTWGNTASSMVAVLPDDDQKLPVMWWAPVVPCCSIYIPLFIDAGGLPEYLQEAGTFGKTMRAPSDVDREDTYREGSFWWDMRSLLDEINGDADGDTYEQRHAIVRSLFDELENKWLTEVDAVEMRAAALKIDGKVQEAADMLYAYTEKCVAEAQAAIERAKKMFRI</sequence>
<keyword evidence="1" id="KW-0645">Protease</keyword>
<dbReference type="Pfam" id="PF03577">
    <property type="entry name" value="Peptidase_C69"/>
    <property type="match status" value="1"/>
</dbReference>
<dbReference type="EC" id="3.4.-.-" evidence="1"/>
<evidence type="ECO:0000313" key="3">
    <source>
        <dbReference type="Proteomes" id="UP000218387"/>
    </source>
</evidence>
<reference evidence="2 3" key="1">
    <citation type="submission" date="2018-05" db="EMBL/GenBank/DDBJ databases">
        <title>Genome comparison of Eubacterium sp.</title>
        <authorList>
            <person name="Feng Y."/>
            <person name="Sanchez-Andrea I."/>
            <person name="Stams A.J.M."/>
            <person name="De Vos W.M."/>
        </authorList>
    </citation>
    <scope>NUCLEOTIDE SEQUENCE [LARGE SCALE GENOMIC DNA]</scope>
    <source>
        <strain evidence="2 3">YI</strain>
    </source>
</reference>
<dbReference type="PANTHER" id="PTHR12994">
    <property type="entry name" value="SECERNIN"/>
    <property type="match status" value="1"/>
</dbReference>
<keyword evidence="3" id="KW-1185">Reference proteome</keyword>
<dbReference type="Proteomes" id="UP000218387">
    <property type="component" value="Chromosome"/>
</dbReference>
<dbReference type="KEGG" id="emt:CPZ25_003950"/>
<dbReference type="GO" id="GO:0070004">
    <property type="term" value="F:cysteine-type exopeptidase activity"/>
    <property type="evidence" value="ECO:0007669"/>
    <property type="project" value="InterPro"/>
</dbReference>
<protein>
    <recommendedName>
        <fullName evidence="1">Dipeptidase</fullName>
        <ecNumber evidence="1">3.4.-.-</ecNumber>
    </recommendedName>
</protein>